<comment type="caution">
    <text evidence="8">Lacks conserved residue(s) required for the propagation of feature annotation.</text>
</comment>
<evidence type="ECO:0000256" key="6">
    <source>
        <dbReference type="ARBA" id="ARBA00023141"/>
    </source>
</evidence>
<comment type="caution">
    <text evidence="10">The sequence shown here is derived from an EMBL/GenBank/DDBJ whole genome shotgun (WGS) entry which is preliminary data.</text>
</comment>
<dbReference type="GO" id="GO:0003866">
    <property type="term" value="F:3-phosphoshikimate 1-carboxyvinyltransferase activity"/>
    <property type="evidence" value="ECO:0007669"/>
    <property type="project" value="UniProtKB-UniRule"/>
</dbReference>
<dbReference type="HAMAP" id="MF_00210">
    <property type="entry name" value="EPSP_synth"/>
    <property type="match status" value="1"/>
</dbReference>
<dbReference type="NCBIfam" id="TIGR01356">
    <property type="entry name" value="aroA"/>
    <property type="match status" value="1"/>
</dbReference>
<evidence type="ECO:0000256" key="5">
    <source>
        <dbReference type="ARBA" id="ARBA00022679"/>
    </source>
</evidence>
<reference evidence="10" key="2">
    <citation type="journal article" date="2023" name="PLoS ONE">
        <title>Philodulcilactobacillus myokoensis gen. nov., sp. nov., a fructophilic, acidophilic, and agar-phobic lactic acid bacterium isolated from fermented vegetable extracts.</title>
        <authorList>
            <person name="Kouya T."/>
            <person name="Ishiyama Y."/>
            <person name="Ohashi S."/>
            <person name="Kumakubo R."/>
            <person name="Yamazaki T."/>
            <person name="Otaki T."/>
        </authorList>
    </citation>
    <scope>NUCLEOTIDE SEQUENCE</scope>
    <source>
        <strain evidence="10">WR16-4</strain>
    </source>
</reference>
<feature type="binding site" evidence="8">
    <location>
        <position position="341"/>
    </location>
    <ligand>
        <name>3-phosphoshikimate</name>
        <dbReference type="ChEBI" id="CHEBI:145989"/>
    </ligand>
</feature>
<proteinExistence type="inferred from homology"/>
<evidence type="ECO:0000313" key="10">
    <source>
        <dbReference type="EMBL" id="GLB47489.1"/>
    </source>
</evidence>
<dbReference type="EMBL" id="BRPL01000004">
    <property type="protein sequence ID" value="GLB47489.1"/>
    <property type="molecule type" value="Genomic_DNA"/>
</dbReference>
<dbReference type="InterPro" id="IPR013792">
    <property type="entry name" value="RNA3'P_cycl/enolpyr_Trfase_a/b"/>
</dbReference>
<evidence type="ECO:0000256" key="2">
    <source>
        <dbReference type="ARBA" id="ARBA00009948"/>
    </source>
</evidence>
<evidence type="ECO:0000256" key="3">
    <source>
        <dbReference type="ARBA" id="ARBA00022490"/>
    </source>
</evidence>
<comment type="catalytic activity">
    <reaction evidence="7">
        <text>3-phosphoshikimate + phosphoenolpyruvate = 5-O-(1-carboxyvinyl)-3-phosphoshikimate + phosphate</text>
        <dbReference type="Rhea" id="RHEA:21256"/>
        <dbReference type="ChEBI" id="CHEBI:43474"/>
        <dbReference type="ChEBI" id="CHEBI:57701"/>
        <dbReference type="ChEBI" id="CHEBI:58702"/>
        <dbReference type="ChEBI" id="CHEBI:145989"/>
        <dbReference type="EC" id="2.5.1.19"/>
    </reaction>
    <physiologicalReaction direction="left-to-right" evidence="7">
        <dbReference type="Rhea" id="RHEA:21257"/>
    </physiologicalReaction>
</comment>
<dbReference type="AlphaFoldDB" id="A0A9W6B4P1"/>
<dbReference type="Gene3D" id="3.65.10.10">
    <property type="entry name" value="Enolpyruvate transferase domain"/>
    <property type="match status" value="2"/>
</dbReference>
<feature type="binding site" evidence="8">
    <location>
        <position position="22"/>
    </location>
    <ligand>
        <name>3-phosphoshikimate</name>
        <dbReference type="ChEBI" id="CHEBI:145989"/>
    </ligand>
</feature>
<keyword evidence="11" id="KW-1185">Reference proteome</keyword>
<feature type="binding site" evidence="8">
    <location>
        <position position="22"/>
    </location>
    <ligand>
        <name>phosphoenolpyruvate</name>
        <dbReference type="ChEBI" id="CHEBI:58702"/>
    </ligand>
</feature>
<evidence type="ECO:0000259" key="9">
    <source>
        <dbReference type="Pfam" id="PF00275"/>
    </source>
</evidence>
<dbReference type="PIRSF" id="PIRSF000505">
    <property type="entry name" value="EPSPS"/>
    <property type="match status" value="1"/>
</dbReference>
<evidence type="ECO:0000256" key="7">
    <source>
        <dbReference type="ARBA" id="ARBA00044633"/>
    </source>
</evidence>
<evidence type="ECO:0000256" key="4">
    <source>
        <dbReference type="ARBA" id="ARBA00022605"/>
    </source>
</evidence>
<reference evidence="10" key="1">
    <citation type="submission" date="2022-07" db="EMBL/GenBank/DDBJ databases">
        <authorList>
            <person name="Kouya T."/>
            <person name="Ishiyama Y."/>
        </authorList>
    </citation>
    <scope>NUCLEOTIDE SEQUENCE</scope>
    <source>
        <strain evidence="10">WR16-4</strain>
    </source>
</reference>
<dbReference type="EC" id="2.5.1.19" evidence="8"/>
<dbReference type="Pfam" id="PF00275">
    <property type="entry name" value="EPSP_synthase"/>
    <property type="match status" value="1"/>
</dbReference>
<dbReference type="FunFam" id="3.65.10.10:FF:000005">
    <property type="entry name" value="3-phosphoshikimate 1-carboxyvinyltransferase"/>
    <property type="match status" value="1"/>
</dbReference>
<dbReference type="GO" id="GO:0009423">
    <property type="term" value="P:chorismate biosynthetic process"/>
    <property type="evidence" value="ECO:0007669"/>
    <property type="project" value="UniProtKB-UniRule"/>
</dbReference>
<feature type="binding site" evidence="8">
    <location>
        <position position="165"/>
    </location>
    <ligand>
        <name>3-phosphoshikimate</name>
        <dbReference type="ChEBI" id="CHEBI:145989"/>
    </ligand>
</feature>
<feature type="binding site" evidence="8">
    <location>
        <position position="23"/>
    </location>
    <ligand>
        <name>3-phosphoshikimate</name>
        <dbReference type="ChEBI" id="CHEBI:145989"/>
    </ligand>
</feature>
<feature type="binding site" evidence="8">
    <location>
        <position position="345"/>
    </location>
    <ligand>
        <name>phosphoenolpyruvate</name>
        <dbReference type="ChEBI" id="CHEBI:58702"/>
    </ligand>
</feature>
<feature type="binding site" evidence="8">
    <location>
        <position position="389"/>
    </location>
    <ligand>
        <name>phosphoenolpyruvate</name>
        <dbReference type="ChEBI" id="CHEBI:58702"/>
    </ligand>
</feature>
<dbReference type="InterPro" id="IPR006264">
    <property type="entry name" value="EPSP_synthase"/>
</dbReference>
<dbReference type="CDD" id="cd01556">
    <property type="entry name" value="EPSP_synthase"/>
    <property type="match status" value="1"/>
</dbReference>
<feature type="binding site" evidence="8">
    <location>
        <position position="167"/>
    </location>
    <ligand>
        <name>phosphoenolpyruvate</name>
        <dbReference type="ChEBI" id="CHEBI:58702"/>
    </ligand>
</feature>
<keyword evidence="6 8" id="KW-0057">Aromatic amino acid biosynthesis</keyword>
<organism evidence="10 11">
    <name type="scientific">Philodulcilactobacillus myokoensis</name>
    <dbReference type="NCBI Taxonomy" id="2929573"/>
    <lineage>
        <taxon>Bacteria</taxon>
        <taxon>Bacillati</taxon>
        <taxon>Bacillota</taxon>
        <taxon>Bacilli</taxon>
        <taxon>Lactobacillales</taxon>
        <taxon>Lactobacillaceae</taxon>
        <taxon>Philodulcilactobacillus</taxon>
    </lineage>
</organism>
<feature type="active site" description="Proton acceptor" evidence="8">
    <location>
        <position position="314"/>
    </location>
</feature>
<sequence>MKKLITGIKNGLHGKLTIPGDKSISHRAIMIGAISNGITEIKHFLLSDDCLTTVHAFQDLGVDIECHHNEVIVHGRGIDNLKPVKHTMNMGNSGTTTRLLSGILASLPFQTKLIGDQSLSKRPMKRISEPLNQMGAEIHLTNGHLPMTINGKKLHAIHYRLPVASAQVKSSIILAALNADADSVIDEPQSTRDHTERMLNQFSPQTIITGWHQIFIKHEPKLIGQNLTIPGDMSSAAFFIVAATLIPDSHIILKSVGINPGRLGLVHIIQRMGGHVELKHPSNPNEPIADLEIESVEHLKPIHVQHNDIPSMIDELPLVALLAAKADGISTIHGAEELRFKETDRIKTIVSEFQKLGIDIEELKDGFKIDGKKLWHVKNLNLDSHQDHRIGMTLAIAAGLLPKTANVKLNHEKSIDISYPEFFNDLNRLITK</sequence>
<feature type="binding site" evidence="8">
    <location>
        <position position="167"/>
    </location>
    <ligand>
        <name>3-phosphoshikimate</name>
        <dbReference type="ChEBI" id="CHEBI:145989"/>
    </ligand>
</feature>
<dbReference type="GO" id="GO:0009073">
    <property type="term" value="P:aromatic amino acid family biosynthetic process"/>
    <property type="evidence" value="ECO:0007669"/>
    <property type="project" value="UniProtKB-KW"/>
</dbReference>
<feature type="binding site" evidence="8">
    <location>
        <position position="27"/>
    </location>
    <ligand>
        <name>3-phosphoshikimate</name>
        <dbReference type="ChEBI" id="CHEBI:145989"/>
    </ligand>
</feature>
<comment type="subunit">
    <text evidence="8">Monomer.</text>
</comment>
<accession>A0A9W6B4P1</accession>
<comment type="function">
    <text evidence="8">Catalyzes the transfer of the enolpyruvyl moiety of phosphoenolpyruvate (PEP) to the 5-hydroxyl of shikimate-3-phosphate (S3P) to produce enolpyruvyl shikimate-3-phosphate and inorganic phosphate.</text>
</comment>
<keyword evidence="4 8" id="KW-0028">Amino-acid biosynthesis</keyword>
<comment type="similarity">
    <text evidence="2 8">Belongs to the EPSP synthase family.</text>
</comment>
<dbReference type="PROSITE" id="PS00885">
    <property type="entry name" value="EPSP_SYNTHASE_2"/>
    <property type="match status" value="1"/>
</dbReference>
<dbReference type="PANTHER" id="PTHR21090:SF5">
    <property type="entry name" value="PENTAFUNCTIONAL AROM POLYPEPTIDE"/>
    <property type="match status" value="1"/>
</dbReference>
<dbReference type="PANTHER" id="PTHR21090">
    <property type="entry name" value="AROM/DEHYDROQUINATE SYNTHASE"/>
    <property type="match status" value="1"/>
</dbReference>
<dbReference type="InterPro" id="IPR023193">
    <property type="entry name" value="EPSP_synthase_CS"/>
</dbReference>
<evidence type="ECO:0000256" key="8">
    <source>
        <dbReference type="HAMAP-Rule" id="MF_00210"/>
    </source>
</evidence>
<evidence type="ECO:0000256" key="1">
    <source>
        <dbReference type="ARBA" id="ARBA00004811"/>
    </source>
</evidence>
<protein>
    <recommendedName>
        <fullName evidence="8">3-phosphoshikimate 1-carboxyvinyltransferase</fullName>
        <ecNumber evidence="8">2.5.1.19</ecNumber>
    </recommendedName>
    <alternativeName>
        <fullName evidence="8">5-enolpyruvylshikimate-3-phosphate synthase</fullName>
        <shortName evidence="8">EPSP synthase</shortName>
        <shortName evidence="8">EPSPS</shortName>
    </alternativeName>
</protein>
<gene>
    <name evidence="8 10" type="primary">aroA</name>
    <name evidence="10" type="ORF">WR164_14680</name>
</gene>
<comment type="pathway">
    <text evidence="1 8">Metabolic intermediate biosynthesis; chorismate biosynthesis; chorismate from D-erythrose 4-phosphate and phosphoenolpyruvate: step 6/7.</text>
</comment>
<feature type="domain" description="Enolpyruvate transferase" evidence="9">
    <location>
        <begin position="10"/>
        <end position="426"/>
    </location>
</feature>
<dbReference type="InterPro" id="IPR036968">
    <property type="entry name" value="Enolpyruvate_Tfrase_sf"/>
</dbReference>
<keyword evidence="3 8" id="KW-0963">Cytoplasm</keyword>
<dbReference type="GO" id="GO:0008652">
    <property type="term" value="P:amino acid biosynthetic process"/>
    <property type="evidence" value="ECO:0007669"/>
    <property type="project" value="UniProtKB-KW"/>
</dbReference>
<dbReference type="Proteomes" id="UP001144204">
    <property type="component" value="Unassembled WGS sequence"/>
</dbReference>
<feature type="binding site" evidence="8">
    <location>
        <position position="314"/>
    </location>
    <ligand>
        <name>3-phosphoshikimate</name>
        <dbReference type="ChEBI" id="CHEBI:145989"/>
    </ligand>
</feature>
<feature type="binding site" evidence="8">
    <location>
        <position position="94"/>
    </location>
    <ligand>
        <name>phosphoenolpyruvate</name>
        <dbReference type="ChEBI" id="CHEBI:58702"/>
    </ligand>
</feature>
<keyword evidence="5 8" id="KW-0808">Transferase</keyword>
<feature type="binding site" evidence="8">
    <location>
        <position position="122"/>
    </location>
    <ligand>
        <name>phosphoenolpyruvate</name>
        <dbReference type="ChEBI" id="CHEBI:58702"/>
    </ligand>
</feature>
<comment type="subcellular location">
    <subcellularLocation>
        <location evidence="8">Cytoplasm</location>
    </subcellularLocation>
</comment>
<evidence type="ECO:0000313" key="11">
    <source>
        <dbReference type="Proteomes" id="UP001144204"/>
    </source>
</evidence>
<name>A0A9W6B4P1_9LACO</name>
<dbReference type="GO" id="GO:0005737">
    <property type="term" value="C:cytoplasm"/>
    <property type="evidence" value="ECO:0007669"/>
    <property type="project" value="UniProtKB-SubCell"/>
</dbReference>
<dbReference type="InterPro" id="IPR001986">
    <property type="entry name" value="Enolpyruvate_Tfrase_dom"/>
</dbReference>
<dbReference type="SUPFAM" id="SSF55205">
    <property type="entry name" value="EPT/RTPC-like"/>
    <property type="match status" value="1"/>
</dbReference>